<dbReference type="Gene3D" id="3.80.10.10">
    <property type="entry name" value="Ribonuclease Inhibitor"/>
    <property type="match status" value="1"/>
</dbReference>
<reference evidence="1 2" key="1">
    <citation type="journal article" date="2015" name="Genome Announc.">
        <title>Expanding the biotechnology potential of lactobacilli through comparative genomics of 213 strains and associated genera.</title>
        <authorList>
            <person name="Sun Z."/>
            <person name="Harris H.M."/>
            <person name="McCann A."/>
            <person name="Guo C."/>
            <person name="Argimon S."/>
            <person name="Zhang W."/>
            <person name="Yang X."/>
            <person name="Jeffery I.B."/>
            <person name="Cooney J.C."/>
            <person name="Kagawa T.F."/>
            <person name="Liu W."/>
            <person name="Song Y."/>
            <person name="Salvetti E."/>
            <person name="Wrobel A."/>
            <person name="Rasinkangas P."/>
            <person name="Parkhill J."/>
            <person name="Rea M.C."/>
            <person name="O'Sullivan O."/>
            <person name="Ritari J."/>
            <person name="Douillard F.P."/>
            <person name="Paul Ross R."/>
            <person name="Yang R."/>
            <person name="Briner A.E."/>
            <person name="Felis G.E."/>
            <person name="de Vos W.M."/>
            <person name="Barrangou R."/>
            <person name="Klaenhammer T.R."/>
            <person name="Caufield P.W."/>
            <person name="Cui Y."/>
            <person name="Zhang H."/>
            <person name="O'Toole P.W."/>
        </authorList>
    </citation>
    <scope>NUCLEOTIDE SEQUENCE [LARGE SCALE GENOMIC DNA]</scope>
    <source>
        <strain evidence="1 2">DSM 14500</strain>
    </source>
</reference>
<dbReference type="Proteomes" id="UP000050872">
    <property type="component" value="Unassembled WGS sequence"/>
</dbReference>
<evidence type="ECO:0008006" key="3">
    <source>
        <dbReference type="Google" id="ProtNLM"/>
    </source>
</evidence>
<dbReference type="OrthoDB" id="2330117at2"/>
<dbReference type="NCBIfam" id="TIGR02167">
    <property type="entry name" value="Liste_lipo_26"/>
    <property type="match status" value="3"/>
</dbReference>
<dbReference type="AlphaFoldDB" id="A0A0R1QEZ5"/>
<dbReference type="InterPro" id="IPR032675">
    <property type="entry name" value="LRR_dom_sf"/>
</dbReference>
<gene>
    <name evidence="1" type="ORF">FD29_GL001026</name>
</gene>
<dbReference type="InterPro" id="IPR005046">
    <property type="entry name" value="DUF285"/>
</dbReference>
<accession>A0A0R1QEZ5</accession>
<evidence type="ECO:0000313" key="1">
    <source>
        <dbReference type="EMBL" id="KRL43341.1"/>
    </source>
</evidence>
<dbReference type="STRING" id="1423770.FD29_GL001026"/>
<name>A0A0R1QEZ5_9LACO</name>
<dbReference type="Pfam" id="PF03382">
    <property type="entry name" value="DUF285"/>
    <property type="match status" value="1"/>
</dbReference>
<protein>
    <recommendedName>
        <fullName evidence="3">BspA family leucine-rich repeat surface protein</fullName>
    </recommendedName>
</protein>
<organism evidence="1 2">
    <name type="scientific">Companilactobacillus mindensis DSM 14500</name>
    <dbReference type="NCBI Taxonomy" id="1423770"/>
    <lineage>
        <taxon>Bacteria</taxon>
        <taxon>Bacillati</taxon>
        <taxon>Bacillota</taxon>
        <taxon>Bacilli</taxon>
        <taxon>Lactobacillales</taxon>
        <taxon>Lactobacillaceae</taxon>
        <taxon>Companilactobacillus</taxon>
    </lineage>
</organism>
<sequence length="219" mass="24008">MLRGRIYMLSKKFGQFKLHGNTKSALLTAAICASGVFLINSGINVQAATNTNQNQAVTQASDTDLPEGISQDDVVNQGTCGTVNWYFTNDGTLYLMGGKLGSLESIDMDISLVTRIDTSKAKSPVIAPEKSSRLFGATAITSKTYFRNLTTADLSKMDTSNTTNMAYMFDFCSKLTSLDLSNFDTSNVTRMDNMFANCTGLKSVNLSSFLRLVKWIYRK</sequence>
<evidence type="ECO:0000313" key="2">
    <source>
        <dbReference type="Proteomes" id="UP000050872"/>
    </source>
</evidence>
<dbReference type="InterPro" id="IPR011889">
    <property type="entry name" value="Liste_lipo_26"/>
</dbReference>
<dbReference type="SUPFAM" id="SSF52047">
    <property type="entry name" value="RNI-like"/>
    <property type="match status" value="1"/>
</dbReference>
<dbReference type="PATRIC" id="fig|1423770.3.peg.1057"/>
<proteinExistence type="predicted"/>
<comment type="caution">
    <text evidence="1">The sequence shown here is derived from an EMBL/GenBank/DDBJ whole genome shotgun (WGS) entry which is preliminary data.</text>
</comment>
<dbReference type="EMBL" id="AZEZ01000088">
    <property type="protein sequence ID" value="KRL43341.1"/>
    <property type="molecule type" value="Genomic_DNA"/>
</dbReference>
<keyword evidence="2" id="KW-1185">Reference proteome</keyword>